<protein>
    <submittedName>
        <fullName evidence="6">Uncharacterized protein</fullName>
    </submittedName>
</protein>
<keyword evidence="2 5" id="KW-0812">Transmembrane</keyword>
<dbReference type="InterPro" id="IPR059112">
    <property type="entry name" value="CysZ/EI24"/>
</dbReference>
<evidence type="ECO:0000256" key="5">
    <source>
        <dbReference type="SAM" id="Phobius"/>
    </source>
</evidence>
<evidence type="ECO:0000256" key="2">
    <source>
        <dbReference type="ARBA" id="ARBA00022692"/>
    </source>
</evidence>
<evidence type="ECO:0000256" key="3">
    <source>
        <dbReference type="ARBA" id="ARBA00022989"/>
    </source>
</evidence>
<evidence type="ECO:0000256" key="1">
    <source>
        <dbReference type="ARBA" id="ARBA00004141"/>
    </source>
</evidence>
<dbReference type="Proteomes" id="UP000794436">
    <property type="component" value="Unassembled WGS sequence"/>
</dbReference>
<dbReference type="InterPro" id="IPR052786">
    <property type="entry name" value="Spore_wall_assembly"/>
</dbReference>
<feature type="transmembrane region" description="Helical" evidence="5">
    <location>
        <begin position="201"/>
        <end position="222"/>
    </location>
</feature>
<keyword evidence="7" id="KW-1185">Reference proteome</keyword>
<evidence type="ECO:0000313" key="6">
    <source>
        <dbReference type="EMBL" id="TMW58775.1"/>
    </source>
</evidence>
<name>A0A8K1C9I7_PYTOL</name>
<dbReference type="Pfam" id="PF07264">
    <property type="entry name" value="EI24"/>
    <property type="match status" value="1"/>
</dbReference>
<comment type="caution">
    <text evidence="6">The sequence shown here is derived from an EMBL/GenBank/DDBJ whole genome shotgun (WGS) entry which is preliminary data.</text>
</comment>
<dbReference type="AlphaFoldDB" id="A0A8K1C9I7"/>
<proteinExistence type="predicted"/>
<feature type="transmembrane region" description="Helical" evidence="5">
    <location>
        <begin position="17"/>
        <end position="42"/>
    </location>
</feature>
<gene>
    <name evidence="6" type="ORF">Poli38472_006920</name>
</gene>
<feature type="transmembrane region" description="Helical" evidence="5">
    <location>
        <begin position="62"/>
        <end position="88"/>
    </location>
</feature>
<reference evidence="6" key="1">
    <citation type="submission" date="2019-03" db="EMBL/GenBank/DDBJ databases">
        <title>Long read genome sequence of the mycoparasitic Pythium oligandrum ATCC 38472 isolated from sugarbeet rhizosphere.</title>
        <authorList>
            <person name="Gaulin E."/>
        </authorList>
    </citation>
    <scope>NUCLEOTIDE SEQUENCE</scope>
    <source>
        <strain evidence="6">ATCC 38472_TT</strain>
    </source>
</reference>
<feature type="transmembrane region" description="Helical" evidence="5">
    <location>
        <begin position="131"/>
        <end position="154"/>
    </location>
</feature>
<dbReference type="PANTHER" id="PTHR34292">
    <property type="entry name" value="OUTER SPORE WALL PROTEIN LDS1"/>
    <property type="match status" value="1"/>
</dbReference>
<sequence>MTYAIQGIAYFFTHPRLWLMAICPLLLTLVFAVASVVVIFAIALHPQARGLADAGVPDGLAWVLAILLVVIEIFLATLIYSLIVLPCYTDKVFEQVMIDKGHGELVHNEKNHASCGRTCSACCRVSVCLRFMLLILTLPLNLIPIIGTIIYIWINGLLFGWEAHLYYFELKGYRYSEQKEVVDAHKHTYSSFGMQALFFEMIPGFGSFFLFTNAVGAALFAADLEAELRQSHAYWNSVNDDKDNNNGNPRATAYHVI</sequence>
<evidence type="ECO:0000256" key="4">
    <source>
        <dbReference type="ARBA" id="ARBA00023136"/>
    </source>
</evidence>
<accession>A0A8K1C9I7</accession>
<dbReference type="EMBL" id="SPLM01000110">
    <property type="protein sequence ID" value="TMW58775.1"/>
    <property type="molecule type" value="Genomic_DNA"/>
</dbReference>
<keyword evidence="4 5" id="KW-0472">Membrane</keyword>
<dbReference type="PANTHER" id="PTHR34292:SF2">
    <property type="entry name" value="OUTER SPORE WALL PROTEIN LDS1"/>
    <property type="match status" value="1"/>
</dbReference>
<keyword evidence="3 5" id="KW-1133">Transmembrane helix</keyword>
<evidence type="ECO:0000313" key="7">
    <source>
        <dbReference type="Proteomes" id="UP000794436"/>
    </source>
</evidence>
<dbReference type="OrthoDB" id="10012223at2759"/>
<comment type="subcellular location">
    <subcellularLocation>
        <location evidence="1">Membrane</location>
        <topology evidence="1">Multi-pass membrane protein</topology>
    </subcellularLocation>
</comment>
<organism evidence="6 7">
    <name type="scientific">Pythium oligandrum</name>
    <name type="common">Mycoparasitic fungus</name>
    <dbReference type="NCBI Taxonomy" id="41045"/>
    <lineage>
        <taxon>Eukaryota</taxon>
        <taxon>Sar</taxon>
        <taxon>Stramenopiles</taxon>
        <taxon>Oomycota</taxon>
        <taxon>Peronosporomycetes</taxon>
        <taxon>Pythiales</taxon>
        <taxon>Pythiaceae</taxon>
        <taxon>Pythium</taxon>
    </lineage>
</organism>